<evidence type="ECO:0000256" key="1">
    <source>
        <dbReference type="ARBA" id="ARBA00002486"/>
    </source>
</evidence>
<name>A0A9W5YEE1_9FIRM</name>
<dbReference type="PANTHER" id="PTHR18964">
    <property type="entry name" value="ROK (REPRESSOR, ORF, KINASE) FAMILY"/>
    <property type="match status" value="1"/>
</dbReference>
<dbReference type="SUPFAM" id="SSF53067">
    <property type="entry name" value="Actin-like ATPase domain"/>
    <property type="match status" value="1"/>
</dbReference>
<sequence>MVSNKRRDSIEVKLHNRMLVILTTLKYGPISRTELAKKLGMTKGGISPIVTSLIAEGALQEVGIEQTSAGRKPTLLSLNGNYMNAIVVHWGRPFYEVAVINIRGDIEDSINGNIEKGETLNDVLSNLNKSIEKIVQRNSRKKIVGIGVAAPGPIDLSTKTILKPPYFNNFSNIKVDEMLGKNLNYPIFLENDADARAIAEKYFGVGKNYSDFVYISVMEGIGAGIIINGVQYRNDNSYAGEFGHLTINYKGKLCDCGNRGCLEVYSSIRAIKEKIYELEGKKVKWEDIVSKTIQGDIRYNKIINESIVALGSGIISLIHMFQPESIVIGGNIIDLGEKIITTKIKEVVTKKSIFRNYYTPEIYLSKVKNSCLKGIAMSVFEKILVNNEKCE</sequence>
<keyword evidence="5" id="KW-1185">Reference proteome</keyword>
<dbReference type="SUPFAM" id="SSF46785">
    <property type="entry name" value="Winged helix' DNA-binding domain"/>
    <property type="match status" value="1"/>
</dbReference>
<keyword evidence="3" id="KW-0119">Carbohydrate metabolism</keyword>
<evidence type="ECO:0000313" key="4">
    <source>
        <dbReference type="EMBL" id="GKX31529.1"/>
    </source>
</evidence>
<dbReference type="InterPro" id="IPR000600">
    <property type="entry name" value="ROK"/>
</dbReference>
<dbReference type="GO" id="GO:0042732">
    <property type="term" value="P:D-xylose metabolic process"/>
    <property type="evidence" value="ECO:0007669"/>
    <property type="project" value="UniProtKB-KW"/>
</dbReference>
<comment type="function">
    <text evidence="1">Transcriptional repressor of xylose-utilizing enzymes.</text>
</comment>
<evidence type="ECO:0000256" key="3">
    <source>
        <dbReference type="ARBA" id="ARBA00022629"/>
    </source>
</evidence>
<dbReference type="InterPro" id="IPR043129">
    <property type="entry name" value="ATPase_NBD"/>
</dbReference>
<evidence type="ECO:0000313" key="5">
    <source>
        <dbReference type="Proteomes" id="UP001144256"/>
    </source>
</evidence>
<dbReference type="EMBL" id="BRLB01000018">
    <property type="protein sequence ID" value="GKX31529.1"/>
    <property type="molecule type" value="Genomic_DNA"/>
</dbReference>
<protein>
    <recommendedName>
        <fullName evidence="6">ROK family transcriptional regulator</fullName>
    </recommendedName>
</protein>
<evidence type="ECO:0008006" key="6">
    <source>
        <dbReference type="Google" id="ProtNLM"/>
    </source>
</evidence>
<gene>
    <name evidence="4" type="ORF">SH1V18_40090</name>
</gene>
<dbReference type="InterPro" id="IPR036388">
    <property type="entry name" value="WH-like_DNA-bd_sf"/>
</dbReference>
<keyword evidence="3" id="KW-0859">Xylose metabolism</keyword>
<dbReference type="AlphaFoldDB" id="A0A9W5YEE1"/>
<evidence type="ECO:0000256" key="2">
    <source>
        <dbReference type="ARBA" id="ARBA00006479"/>
    </source>
</evidence>
<organism evidence="4 5">
    <name type="scientific">Vallitalea longa</name>
    <dbReference type="NCBI Taxonomy" id="2936439"/>
    <lineage>
        <taxon>Bacteria</taxon>
        <taxon>Bacillati</taxon>
        <taxon>Bacillota</taxon>
        <taxon>Clostridia</taxon>
        <taxon>Lachnospirales</taxon>
        <taxon>Vallitaleaceae</taxon>
        <taxon>Vallitalea</taxon>
    </lineage>
</organism>
<comment type="similarity">
    <text evidence="2">Belongs to the ROK (NagC/XylR) family.</text>
</comment>
<dbReference type="Pfam" id="PF00480">
    <property type="entry name" value="ROK"/>
    <property type="match status" value="1"/>
</dbReference>
<dbReference type="InterPro" id="IPR036390">
    <property type="entry name" value="WH_DNA-bd_sf"/>
</dbReference>
<proteinExistence type="inferred from homology"/>
<accession>A0A9W5YEE1</accession>
<dbReference type="Gene3D" id="3.30.420.40">
    <property type="match status" value="2"/>
</dbReference>
<comment type="caution">
    <text evidence="4">The sequence shown here is derived from an EMBL/GenBank/DDBJ whole genome shotgun (WGS) entry which is preliminary data.</text>
</comment>
<dbReference type="PANTHER" id="PTHR18964:SF149">
    <property type="entry name" value="BIFUNCTIONAL UDP-N-ACETYLGLUCOSAMINE 2-EPIMERASE_N-ACETYLMANNOSAMINE KINASE"/>
    <property type="match status" value="1"/>
</dbReference>
<dbReference type="RefSeq" id="WP_281818659.1">
    <property type="nucleotide sequence ID" value="NZ_BRLB01000018.1"/>
</dbReference>
<reference evidence="4" key="1">
    <citation type="submission" date="2022-06" db="EMBL/GenBank/DDBJ databases">
        <title>Vallitalea longa sp. nov., an anaerobic bacterium isolated from marine sediment.</title>
        <authorList>
            <person name="Hirano S."/>
            <person name="Terahara T."/>
            <person name="Mori K."/>
            <person name="Hamada M."/>
            <person name="Matsumoto R."/>
            <person name="Kobayashi T."/>
        </authorList>
    </citation>
    <scope>NUCLEOTIDE SEQUENCE</scope>
    <source>
        <strain evidence="4">SH18-1</strain>
    </source>
</reference>
<dbReference type="Proteomes" id="UP001144256">
    <property type="component" value="Unassembled WGS sequence"/>
</dbReference>
<dbReference type="Gene3D" id="1.10.10.10">
    <property type="entry name" value="Winged helix-like DNA-binding domain superfamily/Winged helix DNA-binding domain"/>
    <property type="match status" value="1"/>
</dbReference>